<keyword evidence="4" id="KW-1185">Reference proteome</keyword>
<dbReference type="eggNOG" id="COG0011">
    <property type="taxonomic scope" value="Bacteria"/>
</dbReference>
<dbReference type="SUPFAM" id="SSF89957">
    <property type="entry name" value="MTH1187/YkoF-like"/>
    <property type="match status" value="1"/>
</dbReference>
<dbReference type="EMBL" id="LGTC01000001">
    <property type="protein sequence ID" value="KNY28786.1"/>
    <property type="molecule type" value="Genomic_DNA"/>
</dbReference>
<protein>
    <recommendedName>
        <fullName evidence="2">Thiamine-binding protein domain-containing protein</fullName>
    </recommendedName>
</protein>
<dbReference type="STRING" id="398512.Bccel_4060"/>
<reference evidence="4" key="1">
    <citation type="submission" date="2015-07" db="EMBL/GenBank/DDBJ databases">
        <title>Near-Complete Genome Sequence of the Cellulolytic Bacterium Bacteroides (Pseudobacteroides) cellulosolvens ATCC 35603.</title>
        <authorList>
            <person name="Dassa B."/>
            <person name="Utturkar S.M."/>
            <person name="Klingeman D.M."/>
            <person name="Hurt R.A."/>
            <person name="Keller M."/>
            <person name="Xu J."/>
            <person name="Reddy Y.H.K."/>
            <person name="Borovok I."/>
            <person name="Grinberg I.R."/>
            <person name="Lamed R."/>
            <person name="Zhivin O."/>
            <person name="Bayer E.A."/>
            <person name="Brown S.D."/>
        </authorList>
    </citation>
    <scope>NUCLEOTIDE SEQUENCE [LARGE SCALE GENOMIC DNA]</scope>
    <source>
        <strain evidence="4">DSM 2933</strain>
    </source>
</reference>
<evidence type="ECO:0000259" key="2">
    <source>
        <dbReference type="Pfam" id="PF01910"/>
    </source>
</evidence>
<dbReference type="InterPro" id="IPR051614">
    <property type="entry name" value="UPF0045_domain"/>
</dbReference>
<organism evidence="3 4">
    <name type="scientific">Pseudobacteroides cellulosolvens ATCC 35603 = DSM 2933</name>
    <dbReference type="NCBI Taxonomy" id="398512"/>
    <lineage>
        <taxon>Bacteria</taxon>
        <taxon>Bacillati</taxon>
        <taxon>Bacillota</taxon>
        <taxon>Clostridia</taxon>
        <taxon>Eubacteriales</taxon>
        <taxon>Oscillospiraceae</taxon>
        <taxon>Pseudobacteroides</taxon>
    </lineage>
</organism>
<gene>
    <name evidence="3" type="ORF">Bccel_4060</name>
</gene>
<dbReference type="PANTHER" id="PTHR33777:SF1">
    <property type="entry name" value="UPF0045 PROTEIN ECM15"/>
    <property type="match status" value="1"/>
</dbReference>
<dbReference type="Pfam" id="PF01910">
    <property type="entry name" value="Thiamine_BP"/>
    <property type="match status" value="1"/>
</dbReference>
<dbReference type="OrthoDB" id="5886358at2"/>
<dbReference type="Proteomes" id="UP000036923">
    <property type="component" value="Unassembled WGS sequence"/>
</dbReference>
<dbReference type="Gene3D" id="3.30.70.930">
    <property type="match status" value="1"/>
</dbReference>
<sequence length="95" mass="10590">MAIVNVSLQVIPNVPENQIYSVVDKVIEMIATSGVKYEVGPMETTMEGELDFLMEIVKKAQDICVSEGASRVCSVVKIDYKKEGVTMDEKISKYR</sequence>
<comment type="caution">
    <text evidence="3">The sequence shown here is derived from an EMBL/GenBank/DDBJ whole genome shotgun (WGS) entry which is preliminary data.</text>
</comment>
<name>A0A0L6JSI1_9FIRM</name>
<dbReference type="GO" id="GO:0005829">
    <property type="term" value="C:cytosol"/>
    <property type="evidence" value="ECO:0007669"/>
    <property type="project" value="TreeGrafter"/>
</dbReference>
<accession>A0A0L6JSI1</accession>
<dbReference type="AlphaFoldDB" id="A0A0L6JSI1"/>
<dbReference type="RefSeq" id="WP_036936238.1">
    <property type="nucleotide sequence ID" value="NZ_JQKC01000002.1"/>
</dbReference>
<feature type="domain" description="Thiamine-binding protein" evidence="2">
    <location>
        <begin position="6"/>
        <end position="94"/>
    </location>
</feature>
<evidence type="ECO:0000256" key="1">
    <source>
        <dbReference type="ARBA" id="ARBA00010272"/>
    </source>
</evidence>
<proteinExistence type="inferred from homology"/>
<evidence type="ECO:0000313" key="3">
    <source>
        <dbReference type="EMBL" id="KNY28786.1"/>
    </source>
</evidence>
<evidence type="ECO:0000313" key="4">
    <source>
        <dbReference type="Proteomes" id="UP000036923"/>
    </source>
</evidence>
<dbReference type="InterPro" id="IPR029756">
    <property type="entry name" value="MTH1187/YkoF-like"/>
</dbReference>
<dbReference type="PANTHER" id="PTHR33777">
    <property type="entry name" value="UPF0045 PROTEIN ECM15"/>
    <property type="match status" value="1"/>
</dbReference>
<comment type="similarity">
    <text evidence="1">Belongs to the UPF0045 family.</text>
</comment>
<dbReference type="InterPro" id="IPR002767">
    <property type="entry name" value="Thiamine_BP"/>
</dbReference>